<sequence>MRRLAHSIRRHCILGVAAIVTAQLLAAPARAAEPVDWQVEVAKIPSATYTRDARASIAEAGKRLQPHLIDDLGRNRLAPVLADLDTRYFDGARFKDTASADAAFGNLKHLESYLKGRVSGGGKPTGDALVAYVDGLVLSLTGIRLLADASVQDAEATIGPFRAGPPPAPAPPGLAAAFGDLDAARSSLAKADDMLRKANPEPATVHNAQAWGSAYNVLTRLGITYDGDHDADGVVDVVELRFGASPLLVDSDSDGLTDKFEIYQLSGWTKANSADSDGDGIGDGAEDVDGDGLSNLREQELGTAPTEADTDHDGVSDGAEVSRGTNPLVPDPREQPPLGGGAPPIVPAPNLDDTDGDGLIDIAEAEEETDPSNVDTDGDGLSDGAEVNEWSINPLNQDSDGDGLRDDYESVHVEDQGLDPGRPDEQISKWTYVTDFLLGMFAGDFSPRDSMAWLAGNLCSGGLSAIPVVGWILGGLADLRDTIAGVIHGDWVSAGLSILGVVPYVGDAIAIPGKAARFVLKFTHRIDAVLRFVTRYDKIPDFVKETALQLILGADWDALVGESAVSVGPSLNASRFSKAGLVRLARGDRTDIRRIARAMYDPNHVPGARVPFQYSGARAEDYLHDTLLSGTRHRQFEVDTTGYPTPRSRSRKADVAVEDPPGEFTLHEVKAGVSNYGSEVTQCQKDAWMLTPAGRAVHGKNIRAVHWHFMPHGAYNSLGPSEDLLKCLVDNKIPFTIHTPDV</sequence>
<dbReference type="SUPFAM" id="SSF103647">
    <property type="entry name" value="TSP type-3 repeat"/>
    <property type="match status" value="1"/>
</dbReference>
<feature type="chain" id="PRO_5037180686" evidence="6">
    <location>
        <begin position="32"/>
        <end position="742"/>
    </location>
</feature>
<keyword evidence="8" id="KW-1185">Reference proteome</keyword>
<gene>
    <name evidence="7" type="ORF">Dsi01nite_070340</name>
</gene>
<dbReference type="Gene3D" id="4.10.1080.10">
    <property type="entry name" value="TSP type-3 repeat"/>
    <property type="match status" value="2"/>
</dbReference>
<evidence type="ECO:0000256" key="5">
    <source>
        <dbReference type="SAM" id="MobiDB-lite"/>
    </source>
</evidence>
<proteinExistence type="predicted"/>
<accession>A0A919PV44</accession>
<comment type="subcellular location">
    <subcellularLocation>
        <location evidence="1">Secreted</location>
    </subcellularLocation>
</comment>
<evidence type="ECO:0000256" key="6">
    <source>
        <dbReference type="SAM" id="SignalP"/>
    </source>
</evidence>
<dbReference type="Pfam" id="PF18884">
    <property type="entry name" value="TSP3_bac"/>
    <property type="match status" value="4"/>
</dbReference>
<feature type="compositionally biased region" description="Acidic residues" evidence="5">
    <location>
        <begin position="276"/>
        <end position="290"/>
    </location>
</feature>
<dbReference type="PANTHER" id="PTHR37467:SF1">
    <property type="entry name" value="EXPORTED CALCIUM-BINDING GLYCOPROTEIN"/>
    <property type="match status" value="1"/>
</dbReference>
<comment type="caution">
    <text evidence="7">The sequence shown here is derived from an EMBL/GenBank/DDBJ whole genome shotgun (WGS) entry which is preliminary data.</text>
</comment>
<evidence type="ECO:0000313" key="7">
    <source>
        <dbReference type="EMBL" id="GIG48993.1"/>
    </source>
</evidence>
<feature type="compositionally biased region" description="Acidic residues" evidence="5">
    <location>
        <begin position="352"/>
        <end position="380"/>
    </location>
</feature>
<dbReference type="PANTHER" id="PTHR37467">
    <property type="entry name" value="EXPORTED CALCIUM-BINDING GLYCOPROTEIN-RELATED"/>
    <property type="match status" value="1"/>
</dbReference>
<keyword evidence="2" id="KW-0964">Secreted</keyword>
<dbReference type="Proteomes" id="UP000660611">
    <property type="component" value="Unassembled WGS sequence"/>
</dbReference>
<name>A0A919PV44_9ACTN</name>
<dbReference type="EMBL" id="BONQ01000110">
    <property type="protein sequence ID" value="GIG48993.1"/>
    <property type="molecule type" value="Genomic_DNA"/>
</dbReference>
<evidence type="ECO:0000256" key="1">
    <source>
        <dbReference type="ARBA" id="ARBA00004613"/>
    </source>
</evidence>
<reference evidence="7" key="1">
    <citation type="submission" date="2021-01" db="EMBL/GenBank/DDBJ databases">
        <title>Whole genome shotgun sequence of Dactylosporangium siamense NBRC 106093.</title>
        <authorList>
            <person name="Komaki H."/>
            <person name="Tamura T."/>
        </authorList>
    </citation>
    <scope>NUCLEOTIDE SEQUENCE</scope>
    <source>
        <strain evidence="7">NBRC 106093</strain>
    </source>
</reference>
<protein>
    <submittedName>
        <fullName evidence="7">Uncharacterized protein</fullName>
    </submittedName>
</protein>
<keyword evidence="3 6" id="KW-0732">Signal</keyword>
<dbReference type="PROSITE" id="PS00018">
    <property type="entry name" value="EF_HAND_1"/>
    <property type="match status" value="1"/>
</dbReference>
<dbReference type="InterPro" id="IPR059100">
    <property type="entry name" value="TSP3_bac"/>
</dbReference>
<dbReference type="GO" id="GO:0005509">
    <property type="term" value="F:calcium ion binding"/>
    <property type="evidence" value="ECO:0007669"/>
    <property type="project" value="InterPro"/>
</dbReference>
<evidence type="ECO:0000256" key="2">
    <source>
        <dbReference type="ARBA" id="ARBA00022525"/>
    </source>
</evidence>
<dbReference type="AlphaFoldDB" id="A0A919PV44"/>
<evidence type="ECO:0000256" key="4">
    <source>
        <dbReference type="ARBA" id="ARBA00022837"/>
    </source>
</evidence>
<feature type="region of interest" description="Disordered" evidence="5">
    <location>
        <begin position="271"/>
        <end position="407"/>
    </location>
</feature>
<evidence type="ECO:0000256" key="3">
    <source>
        <dbReference type="ARBA" id="ARBA00022729"/>
    </source>
</evidence>
<dbReference type="InterPro" id="IPR018247">
    <property type="entry name" value="EF_Hand_1_Ca_BS"/>
</dbReference>
<dbReference type="RefSeq" id="WP_203850678.1">
    <property type="nucleotide sequence ID" value="NZ_BAAAVW010000020.1"/>
</dbReference>
<evidence type="ECO:0000313" key="8">
    <source>
        <dbReference type="Proteomes" id="UP000660611"/>
    </source>
</evidence>
<dbReference type="InterPro" id="IPR053180">
    <property type="entry name" value="Ca-binding_acidic-repeat"/>
</dbReference>
<organism evidence="7 8">
    <name type="scientific">Dactylosporangium siamense</name>
    <dbReference type="NCBI Taxonomy" id="685454"/>
    <lineage>
        <taxon>Bacteria</taxon>
        <taxon>Bacillati</taxon>
        <taxon>Actinomycetota</taxon>
        <taxon>Actinomycetes</taxon>
        <taxon>Micromonosporales</taxon>
        <taxon>Micromonosporaceae</taxon>
        <taxon>Dactylosporangium</taxon>
    </lineage>
</organism>
<dbReference type="InterPro" id="IPR028974">
    <property type="entry name" value="TSP_type-3_rpt"/>
</dbReference>
<keyword evidence="4" id="KW-0106">Calcium</keyword>
<feature type="signal peptide" evidence="6">
    <location>
        <begin position="1"/>
        <end position="31"/>
    </location>
</feature>
<dbReference type="CDD" id="cd20742">
    <property type="entry name" value="FIX_vWA-like"/>
    <property type="match status" value="1"/>
</dbReference>